<feature type="domain" description="BTB" evidence="1">
    <location>
        <begin position="20"/>
        <end position="87"/>
    </location>
</feature>
<dbReference type="Proteomes" id="UP000095282">
    <property type="component" value="Unplaced"/>
</dbReference>
<dbReference type="Gene3D" id="3.30.710.10">
    <property type="entry name" value="Potassium Channel Kv1.1, Chain A"/>
    <property type="match status" value="1"/>
</dbReference>
<dbReference type="eggNOG" id="ENOG502TJNS">
    <property type="taxonomic scope" value="Eukaryota"/>
</dbReference>
<name>A0A1I7UI49_9PELO</name>
<proteinExistence type="predicted"/>
<evidence type="ECO:0000313" key="2">
    <source>
        <dbReference type="Proteomes" id="UP000095282"/>
    </source>
</evidence>
<dbReference type="CDD" id="cd18186">
    <property type="entry name" value="BTB_POZ_ZBTB_KLHL-like"/>
    <property type="match status" value="1"/>
</dbReference>
<dbReference type="SMART" id="SM00225">
    <property type="entry name" value="BTB"/>
    <property type="match status" value="1"/>
</dbReference>
<dbReference type="STRING" id="1561998.A0A1I7UI49"/>
<protein>
    <submittedName>
        <fullName evidence="3">BTB domain-containing protein</fullName>
    </submittedName>
</protein>
<organism evidence="2 3">
    <name type="scientific">Caenorhabditis tropicalis</name>
    <dbReference type="NCBI Taxonomy" id="1561998"/>
    <lineage>
        <taxon>Eukaryota</taxon>
        <taxon>Metazoa</taxon>
        <taxon>Ecdysozoa</taxon>
        <taxon>Nematoda</taxon>
        <taxon>Chromadorea</taxon>
        <taxon>Rhabditida</taxon>
        <taxon>Rhabditina</taxon>
        <taxon>Rhabditomorpha</taxon>
        <taxon>Rhabditoidea</taxon>
        <taxon>Rhabditidae</taxon>
        <taxon>Peloderinae</taxon>
        <taxon>Caenorhabditis</taxon>
    </lineage>
</organism>
<dbReference type="InterPro" id="IPR011333">
    <property type="entry name" value="SKP1/BTB/POZ_sf"/>
</dbReference>
<dbReference type="PANTHER" id="PTHR22744:SF14">
    <property type="entry name" value="BTB DOMAIN-CONTAINING PROTEIN-RELATED"/>
    <property type="match status" value="1"/>
</dbReference>
<dbReference type="AlphaFoldDB" id="A0A1I7UI49"/>
<keyword evidence="2" id="KW-1185">Reference proteome</keyword>
<dbReference type="WBParaSite" id="Csp11.Scaffold629.g9565.t1">
    <property type="protein sequence ID" value="Csp11.Scaffold629.g9565.t1"/>
    <property type="gene ID" value="Csp11.Scaffold629.g9565"/>
</dbReference>
<accession>A0A1I7UI49</accession>
<dbReference type="PANTHER" id="PTHR22744">
    <property type="entry name" value="HELIX LOOP HELIX PROTEIN 21-RELATED"/>
    <property type="match status" value="1"/>
</dbReference>
<dbReference type="Pfam" id="PF00651">
    <property type="entry name" value="BTB"/>
    <property type="match status" value="1"/>
</dbReference>
<evidence type="ECO:0000259" key="1">
    <source>
        <dbReference type="PROSITE" id="PS50097"/>
    </source>
</evidence>
<evidence type="ECO:0000313" key="3">
    <source>
        <dbReference type="WBParaSite" id="Csp11.Scaffold629.g9565.t1"/>
    </source>
</evidence>
<dbReference type="SUPFAM" id="SSF54695">
    <property type="entry name" value="POZ domain"/>
    <property type="match status" value="1"/>
</dbReference>
<dbReference type="InterPro" id="IPR000210">
    <property type="entry name" value="BTB/POZ_dom"/>
</dbReference>
<dbReference type="PROSITE" id="PS50097">
    <property type="entry name" value="BTB"/>
    <property type="match status" value="1"/>
</dbReference>
<reference evidence="3" key="1">
    <citation type="submission" date="2016-11" db="UniProtKB">
        <authorList>
            <consortium name="WormBaseParasite"/>
        </authorList>
    </citation>
    <scope>IDENTIFICATION</scope>
</reference>
<sequence>MSGTSELSIYETTFAKTDKTDAILVVGGKKLHVNKAVLSYHSDYFSALFNSEFKEKSIEEIEIKDVKFEDFAVVLSLVHKNPMKPMHAAPRLTIFPPLDNSDKFLELADRFMLPAAKRFVEFFLYENPKVLTKEKIRLADKYHLEDLLEVTIASLESQDEFKGYSKMGLSDATKSKLFDRISTILNI</sequence>